<keyword evidence="3" id="KW-0808">Transferase</keyword>
<feature type="region of interest" description="Disordered" evidence="1">
    <location>
        <begin position="283"/>
        <end position="308"/>
    </location>
</feature>
<protein>
    <submittedName>
        <fullName evidence="3">SAM-dependent methyltransferase</fullName>
    </submittedName>
</protein>
<name>A0A7K1UGJ2_9MICC</name>
<evidence type="ECO:0000313" key="3">
    <source>
        <dbReference type="EMBL" id="MVT25590.1"/>
    </source>
</evidence>
<dbReference type="InterPro" id="IPR029063">
    <property type="entry name" value="SAM-dependent_MTases_sf"/>
</dbReference>
<evidence type="ECO:0000313" key="4">
    <source>
        <dbReference type="Proteomes" id="UP000460157"/>
    </source>
</evidence>
<dbReference type="Proteomes" id="UP000460157">
    <property type="component" value="Unassembled WGS sequence"/>
</dbReference>
<dbReference type="SUPFAM" id="SSF53335">
    <property type="entry name" value="S-adenosyl-L-methionine-dependent methyltransferases"/>
    <property type="match status" value="1"/>
</dbReference>
<sequence>MPDPLKPLLSPEVWELLNSLPEYSRRRADEMNITLRRQGWPADTVAAVLTQLRLRARAKSKFGEFAQRMLFTESGLQQSTRLPVAVRHAGRFRAARVDHVVDLGCGLGADSLAFASAGLGVTAVEADETTAAAAYLNLRPFPEAEVVHGTAETWADEHADLLTAHVGQHPGVESPESAAPTAQSPEAIGIWLDPARRNERSRIWDPEEFSPPLSFVTDLAATGVPLGVKLGPGIPHELIPPDCEAEWTSVNGELVEVTLWFNALTRRDARGSLLRRCATVLTTSGNDTSGHDDAPPQSHPASQPTAAEITSTADFGSGVELDPAGPQGLAGVLWEPDPAVIRAGLVAELCEQLGGRLLDEHIAYFSTGTPLGSSREPQAAPTPLARGYRVIEVMDFSAKRLRRWCAEQGITSLEIKKRGVDLVPEQLREQILPKKKARGPAKHATLVITRLGDTRLAAVAEPLGRAGDAQS</sequence>
<dbReference type="RefSeq" id="WP_229659328.1">
    <property type="nucleotide sequence ID" value="NZ_BMFX01000001.1"/>
</dbReference>
<dbReference type="Pfam" id="PF18096">
    <property type="entry name" value="Thump_like"/>
    <property type="match status" value="1"/>
</dbReference>
<reference evidence="3 4" key="1">
    <citation type="submission" date="2019-12" db="EMBL/GenBank/DDBJ databases">
        <title>Nesterenkonia muleiensis sp. nov., a novel actinobacterium isolated from sap of Populus euphratica.</title>
        <authorList>
            <person name="Wang R."/>
        </authorList>
    </citation>
    <scope>NUCLEOTIDE SEQUENCE [LARGE SCALE GENOMIC DNA]</scope>
    <source>
        <strain evidence="3 4">F10</strain>
    </source>
</reference>
<keyword evidence="3" id="KW-0489">Methyltransferase</keyword>
<gene>
    <name evidence="3" type="ORF">GNZ21_04310</name>
</gene>
<dbReference type="CDD" id="cd02440">
    <property type="entry name" value="AdoMet_MTases"/>
    <property type="match status" value="1"/>
</dbReference>
<evidence type="ECO:0000256" key="1">
    <source>
        <dbReference type="SAM" id="MobiDB-lite"/>
    </source>
</evidence>
<proteinExistence type="predicted"/>
<evidence type="ECO:0000259" key="2">
    <source>
        <dbReference type="Pfam" id="PF18096"/>
    </source>
</evidence>
<keyword evidence="4" id="KW-1185">Reference proteome</keyword>
<organism evidence="3 4">
    <name type="scientific">Nesterenkonia alkaliphila</name>
    <dbReference type="NCBI Taxonomy" id="1463631"/>
    <lineage>
        <taxon>Bacteria</taxon>
        <taxon>Bacillati</taxon>
        <taxon>Actinomycetota</taxon>
        <taxon>Actinomycetes</taxon>
        <taxon>Micrococcales</taxon>
        <taxon>Micrococcaceae</taxon>
        <taxon>Nesterenkonia</taxon>
    </lineage>
</organism>
<dbReference type="Gene3D" id="3.40.50.150">
    <property type="entry name" value="Vaccinia Virus protein VP39"/>
    <property type="match status" value="1"/>
</dbReference>
<dbReference type="AlphaFoldDB" id="A0A7K1UGJ2"/>
<dbReference type="EMBL" id="WRPM01000030">
    <property type="protein sequence ID" value="MVT25590.1"/>
    <property type="molecule type" value="Genomic_DNA"/>
</dbReference>
<dbReference type="GO" id="GO:0032259">
    <property type="term" value="P:methylation"/>
    <property type="evidence" value="ECO:0007669"/>
    <property type="project" value="UniProtKB-KW"/>
</dbReference>
<feature type="region of interest" description="Disordered" evidence="1">
    <location>
        <begin position="168"/>
        <end position="187"/>
    </location>
</feature>
<feature type="compositionally biased region" description="Polar residues" evidence="1">
    <location>
        <begin position="299"/>
        <end position="308"/>
    </location>
</feature>
<dbReference type="InterPro" id="IPR041497">
    <property type="entry name" value="Thump-like"/>
</dbReference>
<feature type="domain" description="THUMP-like" evidence="2">
    <location>
        <begin position="385"/>
        <end position="462"/>
    </location>
</feature>
<accession>A0A7K1UGJ2</accession>
<dbReference type="GO" id="GO:0008168">
    <property type="term" value="F:methyltransferase activity"/>
    <property type="evidence" value="ECO:0007669"/>
    <property type="project" value="UniProtKB-KW"/>
</dbReference>
<comment type="caution">
    <text evidence="3">The sequence shown here is derived from an EMBL/GenBank/DDBJ whole genome shotgun (WGS) entry which is preliminary data.</text>
</comment>